<dbReference type="PANTHER" id="PTHR30548">
    <property type="entry name" value="2-HYDROXYGLUTARYL-COA DEHYDRATASE, D-COMPONENT-RELATED"/>
    <property type="match status" value="1"/>
</dbReference>
<dbReference type="Pfam" id="PF06050">
    <property type="entry name" value="HGD-D"/>
    <property type="match status" value="1"/>
</dbReference>
<dbReference type="EMBL" id="OBMI01000001">
    <property type="protein sequence ID" value="SOB79494.1"/>
    <property type="molecule type" value="Genomic_DNA"/>
</dbReference>
<dbReference type="OrthoDB" id="355459at2"/>
<keyword evidence="3" id="KW-1185">Reference proteome</keyword>
<dbReference type="AlphaFoldDB" id="A0A285QDD5"/>
<name>A0A285QDD5_9SPHN</name>
<protein>
    <submittedName>
        <fullName evidence="2">Benzoyl-CoA reductase (2-electron) gamma subunit</fullName>
    </submittedName>
</protein>
<dbReference type="Gene3D" id="3.40.50.11890">
    <property type="match status" value="1"/>
</dbReference>
<dbReference type="PANTHER" id="PTHR30548:SF1">
    <property type="entry name" value="DEHYDRATASE SUBUNIT MJ0007-RELATED"/>
    <property type="match status" value="1"/>
</dbReference>
<evidence type="ECO:0000313" key="3">
    <source>
        <dbReference type="Proteomes" id="UP000219494"/>
    </source>
</evidence>
<organism evidence="2 3">
    <name type="scientific">Sphingomonas guangdongensis</name>
    <dbReference type="NCBI Taxonomy" id="1141890"/>
    <lineage>
        <taxon>Bacteria</taxon>
        <taxon>Pseudomonadati</taxon>
        <taxon>Pseudomonadota</taxon>
        <taxon>Alphaproteobacteria</taxon>
        <taxon>Sphingomonadales</taxon>
        <taxon>Sphingomonadaceae</taxon>
        <taxon>Sphingomonas</taxon>
    </lineage>
</organism>
<dbReference type="Gene3D" id="3.40.50.11900">
    <property type="match status" value="1"/>
</dbReference>
<accession>A0A285QDD5</accession>
<dbReference type="Proteomes" id="UP000219494">
    <property type="component" value="Unassembled WGS sequence"/>
</dbReference>
<dbReference type="Gene3D" id="1.20.1270.370">
    <property type="match status" value="1"/>
</dbReference>
<evidence type="ECO:0000313" key="2">
    <source>
        <dbReference type="EMBL" id="SOB79494.1"/>
    </source>
</evidence>
<comment type="similarity">
    <text evidence="1">Belongs to the FldB/FldC dehydratase alpha/beta subunit family.</text>
</comment>
<dbReference type="InterPro" id="IPR010327">
    <property type="entry name" value="FldB/FldC_alpha/beta"/>
</dbReference>
<dbReference type="RefSeq" id="WP_097062473.1">
    <property type="nucleotide sequence ID" value="NZ_OBMI01000001.1"/>
</dbReference>
<gene>
    <name evidence="2" type="ORF">SAMN06297144_0583</name>
</gene>
<sequence length="382" mass="41993">MTGADALARIRAVYADRLGEARRRRAAGATLVGYFLNAVPVELILAAGLDPIRLVGDPARRSPLTERYLEEYFDGEVQSLFGAAMEGDFADMSLLVIPRTAETYLQLYYFLKEIPKWELQASVPPLHLFDLLQTPHWTVAQYDLGRMRALAARLEEIGGARIDEAALRTAIATCNRLRSLLGQASTLWQGDAPSLSGVDALAVIAAASVLHPDEAVPALEALVADPPPVRRDDRPRVLLKGSPQSDPRVTALIEEAGARVVAHDHVAGDTTYDTLVSEGGDPWEALVHHYQLGIPGLRAYPQRAQDQRFLALVERSRAEVVIFFHDQYDDTLGWEYPDQKKLLDARGIPSLFLKQQPYLDPPVAEQHAAVAGFLATLQKVPA</sequence>
<proteinExistence type="inferred from homology"/>
<reference evidence="2 3" key="1">
    <citation type="submission" date="2017-07" db="EMBL/GenBank/DDBJ databases">
        <authorList>
            <person name="Sun Z.S."/>
            <person name="Albrecht U."/>
            <person name="Echele G."/>
            <person name="Lee C.C."/>
        </authorList>
    </citation>
    <scope>NUCLEOTIDE SEQUENCE [LARGE SCALE GENOMIC DNA]</scope>
    <source>
        <strain evidence="2 3">CGMCC 1.12672</strain>
    </source>
</reference>
<evidence type="ECO:0000256" key="1">
    <source>
        <dbReference type="ARBA" id="ARBA00005806"/>
    </source>
</evidence>